<dbReference type="AlphaFoldDB" id="E4U5W9"/>
<dbReference type="KEGG" id="opr:Ocepr_0271"/>
<feature type="transmembrane region" description="Helical" evidence="1">
    <location>
        <begin position="37"/>
        <end position="57"/>
    </location>
</feature>
<keyword evidence="1" id="KW-0812">Transmembrane</keyword>
<name>E4U5W9_OCEP5</name>
<dbReference type="RefSeq" id="WP_013456903.1">
    <property type="nucleotide sequence ID" value="NC_014761.1"/>
</dbReference>
<keyword evidence="1" id="KW-1133">Transmembrane helix</keyword>
<feature type="transmembrane region" description="Helical" evidence="1">
    <location>
        <begin position="69"/>
        <end position="90"/>
    </location>
</feature>
<reference evidence="3" key="1">
    <citation type="submission" date="2010-11" db="EMBL/GenBank/DDBJ databases">
        <title>The complete sequence of chromosome of Oceanithermus profundus DSM 14977.</title>
        <authorList>
            <consortium name="US DOE Joint Genome Institute (JGI-PGF)"/>
            <person name="Lucas S."/>
            <person name="Copeland A."/>
            <person name="Lapidus A."/>
            <person name="Bruce D."/>
            <person name="Goodwin L."/>
            <person name="Pitluck S."/>
            <person name="Kyrpides N."/>
            <person name="Mavromatis K."/>
            <person name="Pagani I."/>
            <person name="Ivanova N."/>
            <person name="Zhang X."/>
            <person name="Brettin T."/>
            <person name="Detter J.C."/>
            <person name="Tapia R."/>
            <person name="Han C."/>
            <person name="Land M."/>
            <person name="Hauser L."/>
            <person name="Markowitz V."/>
            <person name="Cheng J.-F."/>
            <person name="Hugenholtz P."/>
            <person name="Woyke T."/>
            <person name="Wu D."/>
            <person name="Tindall B."/>
            <person name="Faehnrich R."/>
            <person name="Brambilla E."/>
            <person name="Klenk H.-P."/>
            <person name="Eisen J.A."/>
        </authorList>
    </citation>
    <scope>NUCLEOTIDE SEQUENCE [LARGE SCALE GENOMIC DNA]</scope>
    <source>
        <strain evidence="3">DSM 14977 / NBRC 100410 / VKM B-2274 / 506</strain>
    </source>
</reference>
<dbReference type="EMBL" id="CP002361">
    <property type="protein sequence ID" value="ADR35733.1"/>
    <property type="molecule type" value="Genomic_DNA"/>
</dbReference>
<sequence length="98" mass="10303" precursor="true">MFQAIVFVTIWSLLFWRLGRRIRTAKCGRELARTGYALFALALGGTVLMAFGAAIDAGPARPLTAGERLLIAGAALFLPVSGGSAMQAYLKRAAGCDG</sequence>
<evidence type="ECO:0000313" key="3">
    <source>
        <dbReference type="Proteomes" id="UP000008722"/>
    </source>
</evidence>
<gene>
    <name evidence="2" type="ordered locus">Ocepr_0271</name>
</gene>
<proteinExistence type="predicted"/>
<dbReference type="HOGENOM" id="CLU_2330981_0_0_0"/>
<protein>
    <submittedName>
        <fullName evidence="2">Uncharacterized protein</fullName>
    </submittedName>
</protein>
<keyword evidence="3" id="KW-1185">Reference proteome</keyword>
<accession>E4U5W9</accession>
<keyword evidence="1" id="KW-0472">Membrane</keyword>
<reference evidence="2 3" key="2">
    <citation type="journal article" date="2011" name="Stand. Genomic Sci.">
        <title>Complete genome sequence of Oceanithermus profundus type strain (506).</title>
        <authorList>
            <person name="Pati A."/>
            <person name="Zhang X."/>
            <person name="Lapidus A."/>
            <person name="Nolan M."/>
            <person name="Lucas S."/>
            <person name="Del Rio T.G."/>
            <person name="Tice H."/>
            <person name="Cheng J.F."/>
            <person name="Tapia R."/>
            <person name="Han C."/>
            <person name="Goodwin L."/>
            <person name="Pitluck S."/>
            <person name="Liolios K."/>
            <person name="Pagani I."/>
            <person name="Ivanova N."/>
            <person name="Mavromatis K."/>
            <person name="Chen A."/>
            <person name="Palaniappan K."/>
            <person name="Hauser L."/>
            <person name="Jeffries C.D."/>
            <person name="Brambilla E.M."/>
            <person name="Rohl A."/>
            <person name="Mwirichia R."/>
            <person name="Rohde M."/>
            <person name="Tindall B.J."/>
            <person name="Sikorski J."/>
            <person name="Wirth R."/>
            <person name="Goker M."/>
            <person name="Woyke T."/>
            <person name="Detter J.C."/>
            <person name="Bristow J."/>
            <person name="Eisen J.A."/>
            <person name="Markowitz V."/>
            <person name="Hugenholtz P."/>
            <person name="Kyrpides N.C."/>
            <person name="Klenk H.P."/>
            <person name="Land M."/>
        </authorList>
    </citation>
    <scope>NUCLEOTIDE SEQUENCE [LARGE SCALE GENOMIC DNA]</scope>
    <source>
        <strain evidence="3">DSM 14977 / NBRC 100410 / VKM B-2274 / 506</strain>
    </source>
</reference>
<evidence type="ECO:0000256" key="1">
    <source>
        <dbReference type="SAM" id="Phobius"/>
    </source>
</evidence>
<evidence type="ECO:0000313" key="2">
    <source>
        <dbReference type="EMBL" id="ADR35733.1"/>
    </source>
</evidence>
<dbReference type="Proteomes" id="UP000008722">
    <property type="component" value="Chromosome"/>
</dbReference>
<organism evidence="2 3">
    <name type="scientific">Oceanithermus profundus (strain DSM 14977 / NBRC 100410 / VKM B-2274 / 506)</name>
    <dbReference type="NCBI Taxonomy" id="670487"/>
    <lineage>
        <taxon>Bacteria</taxon>
        <taxon>Thermotogati</taxon>
        <taxon>Deinococcota</taxon>
        <taxon>Deinococci</taxon>
        <taxon>Thermales</taxon>
        <taxon>Thermaceae</taxon>
        <taxon>Oceanithermus</taxon>
    </lineage>
</organism>